<proteinExistence type="predicted"/>
<dbReference type="EMBL" id="JAXAVX010000001">
    <property type="protein sequence ID" value="MDX8149974.1"/>
    <property type="molecule type" value="Genomic_DNA"/>
</dbReference>
<feature type="transmembrane region" description="Helical" evidence="1">
    <location>
        <begin position="77"/>
        <end position="110"/>
    </location>
</feature>
<keyword evidence="1" id="KW-1133">Transmembrane helix</keyword>
<sequence length="119" mass="11531">MSASRLISYPAHGAVEFVLGVALMALPFLLGAQPAGIVVGVGLGATVCAIALTSIGADGRTPGAVAVSAHQAYDQGIALGGVGAALVLALAGQATTAVGILAVAAALFMLSLVTRYSAR</sequence>
<protein>
    <recommendedName>
        <fullName evidence="4">MFS transporter</fullName>
    </recommendedName>
</protein>
<keyword evidence="1" id="KW-0472">Membrane</keyword>
<accession>A0ABU4VFR8</accession>
<comment type="caution">
    <text evidence="2">The sequence shown here is derived from an EMBL/GenBank/DDBJ whole genome shotgun (WGS) entry which is preliminary data.</text>
</comment>
<evidence type="ECO:0000313" key="3">
    <source>
        <dbReference type="Proteomes" id="UP001277761"/>
    </source>
</evidence>
<gene>
    <name evidence="2" type="ORF">SK069_00070</name>
</gene>
<evidence type="ECO:0000256" key="1">
    <source>
        <dbReference type="SAM" id="Phobius"/>
    </source>
</evidence>
<dbReference type="RefSeq" id="WP_319952128.1">
    <property type="nucleotide sequence ID" value="NZ_JAXAVX010000001.1"/>
</dbReference>
<dbReference type="Proteomes" id="UP001277761">
    <property type="component" value="Unassembled WGS sequence"/>
</dbReference>
<name>A0ABU4VFR8_9ACTN</name>
<feature type="transmembrane region" description="Helical" evidence="1">
    <location>
        <begin position="37"/>
        <end position="57"/>
    </location>
</feature>
<keyword evidence="1" id="KW-0812">Transmembrane</keyword>
<keyword evidence="3" id="KW-1185">Reference proteome</keyword>
<reference evidence="2 3" key="1">
    <citation type="submission" date="2023-11" db="EMBL/GenBank/DDBJ databases">
        <authorList>
            <person name="Xu M."/>
            <person name="Jiang T."/>
        </authorList>
    </citation>
    <scope>NUCLEOTIDE SEQUENCE [LARGE SCALE GENOMIC DNA]</scope>
    <source>
        <strain evidence="2 3">SD</strain>
    </source>
</reference>
<feature type="transmembrane region" description="Helical" evidence="1">
    <location>
        <begin position="6"/>
        <end position="30"/>
    </location>
</feature>
<organism evidence="2 3">
    <name type="scientific">Patulibacter brassicae</name>
    <dbReference type="NCBI Taxonomy" id="1705717"/>
    <lineage>
        <taxon>Bacteria</taxon>
        <taxon>Bacillati</taxon>
        <taxon>Actinomycetota</taxon>
        <taxon>Thermoleophilia</taxon>
        <taxon>Solirubrobacterales</taxon>
        <taxon>Patulibacteraceae</taxon>
        <taxon>Patulibacter</taxon>
    </lineage>
</organism>
<evidence type="ECO:0008006" key="4">
    <source>
        <dbReference type="Google" id="ProtNLM"/>
    </source>
</evidence>
<evidence type="ECO:0000313" key="2">
    <source>
        <dbReference type="EMBL" id="MDX8149974.1"/>
    </source>
</evidence>